<reference evidence="3" key="1">
    <citation type="submission" date="2021-05" db="EMBL/GenBank/DDBJ databases">
        <authorList>
            <person name="Arsene-Ploetze F."/>
        </authorList>
    </citation>
    <scope>NUCLEOTIDE SEQUENCE</scope>
    <source>
        <strain evidence="3">DSM 42138</strain>
    </source>
</reference>
<gene>
    <name evidence="3" type="ORF">SCOCK_290040</name>
</gene>
<protein>
    <submittedName>
        <fullName evidence="3">Condensation domain-containing protein</fullName>
    </submittedName>
</protein>
<dbReference type="GO" id="GO:0047527">
    <property type="term" value="F:2,3-dihydroxybenzoate-serine ligase activity"/>
    <property type="evidence" value="ECO:0007669"/>
    <property type="project" value="TreeGrafter"/>
</dbReference>
<evidence type="ECO:0000313" key="4">
    <source>
        <dbReference type="Proteomes" id="UP001152519"/>
    </source>
</evidence>
<accession>A0A9W4DSD3</accession>
<dbReference type="EMBL" id="CAJSLV010000058">
    <property type="protein sequence ID" value="CAG6394704.1"/>
    <property type="molecule type" value="Genomic_DNA"/>
</dbReference>
<dbReference type="GO" id="GO:0031177">
    <property type="term" value="F:phosphopantetheine binding"/>
    <property type="evidence" value="ECO:0007669"/>
    <property type="project" value="TreeGrafter"/>
</dbReference>
<dbReference type="PANTHER" id="PTHR45527:SF1">
    <property type="entry name" value="FATTY ACID SYNTHASE"/>
    <property type="match status" value="1"/>
</dbReference>
<dbReference type="Pfam" id="PF00668">
    <property type="entry name" value="Condensation"/>
    <property type="match status" value="1"/>
</dbReference>
<dbReference type="RefSeq" id="WP_251491422.1">
    <property type="nucleotide sequence ID" value="NZ_CAJSLV010000058.1"/>
</dbReference>
<feature type="domain" description="Condensation" evidence="2">
    <location>
        <begin position="36"/>
        <end position="304"/>
    </location>
</feature>
<dbReference type="Gene3D" id="3.30.559.10">
    <property type="entry name" value="Chloramphenicol acetyltransferase-like domain"/>
    <property type="match status" value="1"/>
</dbReference>
<feature type="region of interest" description="Disordered" evidence="1">
    <location>
        <begin position="1"/>
        <end position="21"/>
    </location>
</feature>
<dbReference type="GO" id="GO:0008610">
    <property type="term" value="P:lipid biosynthetic process"/>
    <property type="evidence" value="ECO:0007669"/>
    <property type="project" value="UniProtKB-ARBA"/>
</dbReference>
<dbReference type="InterPro" id="IPR001242">
    <property type="entry name" value="Condensation_dom"/>
</dbReference>
<dbReference type="InterPro" id="IPR023213">
    <property type="entry name" value="CAT-like_dom_sf"/>
</dbReference>
<evidence type="ECO:0000259" key="2">
    <source>
        <dbReference type="Pfam" id="PF00668"/>
    </source>
</evidence>
<evidence type="ECO:0000313" key="3">
    <source>
        <dbReference type="EMBL" id="CAG6394704.1"/>
    </source>
</evidence>
<proteinExistence type="predicted"/>
<comment type="caution">
    <text evidence="3">The sequence shown here is derived from an EMBL/GenBank/DDBJ whole genome shotgun (WGS) entry which is preliminary data.</text>
</comment>
<keyword evidence="4" id="KW-1185">Reference proteome</keyword>
<dbReference type="GO" id="GO:0043041">
    <property type="term" value="P:amino acid activation for nonribosomal peptide biosynthetic process"/>
    <property type="evidence" value="ECO:0007669"/>
    <property type="project" value="TreeGrafter"/>
</dbReference>
<dbReference type="Gene3D" id="3.30.559.30">
    <property type="entry name" value="Nonribosomal peptide synthetase, condensation domain"/>
    <property type="match status" value="1"/>
</dbReference>
<name>A0A9W4DSD3_9ACTN</name>
<dbReference type="GO" id="GO:0009366">
    <property type="term" value="C:enterobactin synthetase complex"/>
    <property type="evidence" value="ECO:0007669"/>
    <property type="project" value="TreeGrafter"/>
</dbReference>
<organism evidence="3 4">
    <name type="scientific">Actinacidiphila cocklensis</name>
    <dbReference type="NCBI Taxonomy" id="887465"/>
    <lineage>
        <taxon>Bacteria</taxon>
        <taxon>Bacillati</taxon>
        <taxon>Actinomycetota</taxon>
        <taxon>Actinomycetes</taxon>
        <taxon>Kitasatosporales</taxon>
        <taxon>Streptomycetaceae</taxon>
        <taxon>Actinacidiphila</taxon>
    </lineage>
</organism>
<dbReference type="Proteomes" id="UP001152519">
    <property type="component" value="Unassembled WGS sequence"/>
</dbReference>
<evidence type="ECO:0000256" key="1">
    <source>
        <dbReference type="SAM" id="MobiDB-lite"/>
    </source>
</evidence>
<sequence>MTRDATSERPVPPAAGASDGGMTLAFAAPDAGAGPLTWGQSAIWEAIERTAPDDGYFNFGRILKVPGERTPEEVATALAGLLAAHGALRTRLDLTGARPRQRLEAGGELPLTLSTAAPDELLAELTAERFDYAAEWPLRVALVTDGRQVRHVVLAFCHLAADGFGAEIAVRDLRTLILRGTGCLAGRPAAPRPLDLAHWQAGPEGRRVAERAAALWEKVPREVMFGRRAGAADRPRFWRAQLASPAMDLAVRAVAARYRTSTSTVLLAATAALVGRATGRERCAVLPIVSNRFRRDTAGIVGMVSQEGVFALDGVDRRFGALLRAADSAALRAYRSAFHDPVDRAQGDWVQPLCCFNDQRLARTGPAPCPPEQIRAALPASTLHWPLSQDRLNCRFCVHVSGNLEVSVTADTAYLPRPAMERFLYDMEALLVAEAGA</sequence>
<dbReference type="AlphaFoldDB" id="A0A9W4DSD3"/>
<dbReference type="PANTHER" id="PTHR45527">
    <property type="entry name" value="NONRIBOSOMAL PEPTIDE SYNTHETASE"/>
    <property type="match status" value="1"/>
</dbReference>
<dbReference type="GO" id="GO:0005829">
    <property type="term" value="C:cytosol"/>
    <property type="evidence" value="ECO:0007669"/>
    <property type="project" value="TreeGrafter"/>
</dbReference>
<dbReference type="SUPFAM" id="SSF52777">
    <property type="entry name" value="CoA-dependent acyltransferases"/>
    <property type="match status" value="2"/>
</dbReference>
<dbReference type="GO" id="GO:0009239">
    <property type="term" value="P:enterobactin biosynthetic process"/>
    <property type="evidence" value="ECO:0007669"/>
    <property type="project" value="TreeGrafter"/>
</dbReference>